<keyword evidence="2" id="KW-0520">NAD</keyword>
<feature type="binding site" evidence="3">
    <location>
        <position position="157"/>
    </location>
    <ligand>
        <name>Zn(2+)</name>
        <dbReference type="ChEBI" id="CHEBI:29105"/>
    </ligand>
</feature>
<comment type="caution">
    <text evidence="3">Lacks conserved residue(s) required for the propagation of feature annotation.</text>
</comment>
<organism evidence="5 6">
    <name type="scientific">Gordonibacter faecis</name>
    <dbReference type="NCBI Taxonomy" id="3047475"/>
    <lineage>
        <taxon>Bacteria</taxon>
        <taxon>Bacillati</taxon>
        <taxon>Actinomycetota</taxon>
        <taxon>Coriobacteriia</taxon>
        <taxon>Eggerthellales</taxon>
        <taxon>Eggerthellaceae</taxon>
        <taxon>Gordonibacter</taxon>
    </lineage>
</organism>
<protein>
    <submittedName>
        <fullName evidence="5">Sir2 silent information regulator family NAD-dependent deacetylase</fullName>
    </submittedName>
</protein>
<keyword evidence="3" id="KW-0862">Zinc</keyword>
<dbReference type="InterPro" id="IPR026590">
    <property type="entry name" value="Ssirtuin_cat_dom"/>
</dbReference>
<keyword evidence="1" id="KW-0808">Transferase</keyword>
<keyword evidence="3" id="KW-0479">Metal-binding</keyword>
<reference evidence="5 6" key="1">
    <citation type="submission" date="2023-05" db="EMBL/GenBank/DDBJ databases">
        <title>Gordonibacter KGMB12511T sp. nov., isolated from faeces of healthy Korean.</title>
        <authorList>
            <person name="Kim H.S."/>
            <person name="Kim J.-S."/>
            <person name="Suh M.K."/>
            <person name="Eom M.K."/>
            <person name="Do H.E."/>
            <person name="Lee J.-S."/>
        </authorList>
    </citation>
    <scope>NUCLEOTIDE SEQUENCE [LARGE SCALE GENOMIC DNA]</scope>
    <source>
        <strain evidence="5 6">KGMB12511</strain>
    </source>
</reference>
<feature type="binding site" evidence="3">
    <location>
        <position position="161"/>
    </location>
    <ligand>
        <name>Zn(2+)</name>
        <dbReference type="ChEBI" id="CHEBI:29105"/>
    </ligand>
</feature>
<dbReference type="SUPFAM" id="SSF52467">
    <property type="entry name" value="DHS-like NAD/FAD-binding domain"/>
    <property type="match status" value="1"/>
</dbReference>
<keyword evidence="6" id="KW-1185">Reference proteome</keyword>
<proteinExistence type="predicted"/>
<gene>
    <name evidence="5" type="ORF">QNJ86_03710</name>
</gene>
<evidence type="ECO:0000256" key="2">
    <source>
        <dbReference type="ARBA" id="ARBA00023027"/>
    </source>
</evidence>
<dbReference type="EMBL" id="JASJEU010000007">
    <property type="protein sequence ID" value="MDJ1649900.1"/>
    <property type="molecule type" value="Genomic_DNA"/>
</dbReference>
<evidence type="ECO:0000256" key="1">
    <source>
        <dbReference type="ARBA" id="ARBA00022679"/>
    </source>
</evidence>
<dbReference type="InterPro" id="IPR029035">
    <property type="entry name" value="DHS-like_NAD/FAD-binding_dom"/>
</dbReference>
<comment type="caution">
    <text evidence="5">The sequence shown here is derived from an EMBL/GenBank/DDBJ whole genome shotgun (WGS) entry which is preliminary data.</text>
</comment>
<accession>A0ABT7DK42</accession>
<evidence type="ECO:0000259" key="4">
    <source>
        <dbReference type="PROSITE" id="PS50305"/>
    </source>
</evidence>
<dbReference type="Gene3D" id="3.30.1600.10">
    <property type="entry name" value="SIR2/SIRT2 'Small Domain"/>
    <property type="match status" value="1"/>
</dbReference>
<evidence type="ECO:0000256" key="3">
    <source>
        <dbReference type="PROSITE-ProRule" id="PRU00236"/>
    </source>
</evidence>
<feature type="binding site" evidence="3">
    <location>
        <position position="195"/>
    </location>
    <ligand>
        <name>Zn(2+)</name>
        <dbReference type="ChEBI" id="CHEBI:29105"/>
    </ligand>
</feature>
<evidence type="ECO:0000313" key="6">
    <source>
        <dbReference type="Proteomes" id="UP001232750"/>
    </source>
</evidence>
<dbReference type="InterPro" id="IPR026591">
    <property type="entry name" value="Sirtuin_cat_small_dom_sf"/>
</dbReference>
<dbReference type="Gene3D" id="3.40.50.1220">
    <property type="entry name" value="TPP-binding domain"/>
    <property type="match status" value="1"/>
</dbReference>
<feature type="domain" description="Deacetylase sirtuin-type" evidence="4">
    <location>
        <begin position="20"/>
        <end position="302"/>
    </location>
</feature>
<evidence type="ECO:0000313" key="5">
    <source>
        <dbReference type="EMBL" id="MDJ1649900.1"/>
    </source>
</evidence>
<feature type="binding site" evidence="3">
    <location>
        <position position="192"/>
    </location>
    <ligand>
        <name>Zn(2+)</name>
        <dbReference type="ChEBI" id="CHEBI:29105"/>
    </ligand>
</feature>
<sequence length="302" mass="34349">MSFFSTNIPGGRLVCANGGEAEMAVGTERLHRALREADTVLIGAGAGMSTAARLTYSGERFDTHFADFRDRFGITDMYSGGFFPFPDAETFWAWWSRHIFINRYDVEPGKPYCDLLNLVRDKDYFVITTNVDHQFQLAGFDERRLFCTQGDYGLFQCSVPCSEETYNNEATVRAMVERQSAMRVPSDLLPRCPRCGRPLTTNLRIDDRFVQDEEWYKANARYQDFCRTHEGANVLYLELGVGMNTPVIIKYPFWNAVNNNHRAIYCCINKGESCAPESIKARSILLNADIAEVLSNVRFPLA</sequence>
<dbReference type="Proteomes" id="UP001232750">
    <property type="component" value="Unassembled WGS sequence"/>
</dbReference>
<dbReference type="PROSITE" id="PS50305">
    <property type="entry name" value="SIRTUIN"/>
    <property type="match status" value="1"/>
</dbReference>
<dbReference type="RefSeq" id="WP_283831248.1">
    <property type="nucleotide sequence ID" value="NZ_JASJEU010000007.1"/>
</dbReference>
<name>A0ABT7DK42_9ACTN</name>